<evidence type="ECO:0000256" key="2">
    <source>
        <dbReference type="SAM" id="SignalP"/>
    </source>
</evidence>
<name>A0ABW8YTY4_9FLAO</name>
<evidence type="ECO:0000313" key="3">
    <source>
        <dbReference type="EMBL" id="MFL9842857.1"/>
    </source>
</evidence>
<protein>
    <submittedName>
        <fullName evidence="3">Uncharacterized protein</fullName>
    </submittedName>
</protein>
<feature type="compositionally biased region" description="Polar residues" evidence="1">
    <location>
        <begin position="43"/>
        <end position="54"/>
    </location>
</feature>
<dbReference type="Proteomes" id="UP001629156">
    <property type="component" value="Unassembled WGS sequence"/>
</dbReference>
<evidence type="ECO:0000313" key="4">
    <source>
        <dbReference type="Proteomes" id="UP001629156"/>
    </source>
</evidence>
<reference evidence="3 4" key="1">
    <citation type="submission" date="2024-06" db="EMBL/GenBank/DDBJ databases">
        <authorList>
            <person name="Kaempfer P."/>
            <person name="Viver T."/>
        </authorList>
    </citation>
    <scope>NUCLEOTIDE SEQUENCE [LARGE SCALE GENOMIC DNA]</scope>
    <source>
        <strain evidence="3 4">ST-119</strain>
    </source>
</reference>
<proteinExistence type="predicted"/>
<comment type="caution">
    <text evidence="3">The sequence shown here is derived from an EMBL/GenBank/DDBJ whole genome shotgun (WGS) entry which is preliminary data.</text>
</comment>
<dbReference type="EMBL" id="JBELPZ010000001">
    <property type="protein sequence ID" value="MFL9842857.1"/>
    <property type="molecule type" value="Genomic_DNA"/>
</dbReference>
<feature type="compositionally biased region" description="Polar residues" evidence="1">
    <location>
        <begin position="65"/>
        <end position="79"/>
    </location>
</feature>
<keyword evidence="4" id="KW-1185">Reference proteome</keyword>
<evidence type="ECO:0000256" key="1">
    <source>
        <dbReference type="SAM" id="MobiDB-lite"/>
    </source>
</evidence>
<feature type="signal peptide" evidence="2">
    <location>
        <begin position="1"/>
        <end position="19"/>
    </location>
</feature>
<keyword evidence="2" id="KW-0732">Signal</keyword>
<sequence>MKKSIFTSIALLALTIASAQSYPKQPDPKTYVVKDNYSKAATEATNTKVQQATTEENDTEIKDTPSANKAATSPNTGVAVNSRKETAEN</sequence>
<dbReference type="RefSeq" id="WP_408083084.1">
    <property type="nucleotide sequence ID" value="NZ_JBELPZ010000001.1"/>
</dbReference>
<gene>
    <name evidence="3" type="ORF">ABS766_00365</name>
</gene>
<feature type="region of interest" description="Disordered" evidence="1">
    <location>
        <begin position="42"/>
        <end position="89"/>
    </location>
</feature>
<feature type="chain" id="PRO_5045931443" evidence="2">
    <location>
        <begin position="20"/>
        <end position="89"/>
    </location>
</feature>
<accession>A0ABW8YTY4</accession>
<organism evidence="3 4">
    <name type="scientific">Flavobacterium rhizosphaerae</name>
    <dbReference type="NCBI Taxonomy" id="3163298"/>
    <lineage>
        <taxon>Bacteria</taxon>
        <taxon>Pseudomonadati</taxon>
        <taxon>Bacteroidota</taxon>
        <taxon>Flavobacteriia</taxon>
        <taxon>Flavobacteriales</taxon>
        <taxon>Flavobacteriaceae</taxon>
        <taxon>Flavobacterium</taxon>
    </lineage>
</organism>